<sequence>MIPIDINKILLANSPIYASIVGDFTDYNYIYVQLWAWNGKIEDKPVDSTFKLAGIQANADNSKIAIEISDYITPFLEPKPNSTFFSLNPSGFGEFVNVEYFIEGYFLDDSGNMDLVRVYNSGHLFACLGYGYVNELVHPKLKLEDGKLIDNTKKISTDEVIHHNVVLKSSVDSDEIINREFTSIFRKICAKDYTSRQVLFLDKNGLINSFTFPRVSSKKAKYTAEKYNITNTAGSYSTSGIYNKIYNKNGQIEWTFNTDNLDEYNVNLIQQLFTSDRHWLVDYQRNSFIPIHLVDDNFEKKTAIKDRAKMNYTIKFIEANDFIQNIR</sequence>
<dbReference type="Proteomes" id="UP001596003">
    <property type="component" value="Unassembled WGS sequence"/>
</dbReference>
<name>A0ABV8ZFT0_9FLAO</name>
<evidence type="ECO:0000313" key="2">
    <source>
        <dbReference type="Proteomes" id="UP001596003"/>
    </source>
</evidence>
<protein>
    <submittedName>
        <fullName evidence="1">Uncharacterized protein</fullName>
    </submittedName>
</protein>
<dbReference type="RefSeq" id="WP_379797404.1">
    <property type="nucleotide sequence ID" value="NZ_JBHSFY010000005.1"/>
</dbReference>
<evidence type="ECO:0000313" key="1">
    <source>
        <dbReference type="EMBL" id="MFC4477417.1"/>
    </source>
</evidence>
<organism evidence="1 2">
    <name type="scientific">Flavobacterium chungangensis</name>
    <dbReference type="NCBI Taxonomy" id="2708132"/>
    <lineage>
        <taxon>Bacteria</taxon>
        <taxon>Pseudomonadati</taxon>
        <taxon>Bacteroidota</taxon>
        <taxon>Flavobacteriia</taxon>
        <taxon>Flavobacteriales</taxon>
        <taxon>Flavobacteriaceae</taxon>
        <taxon>Flavobacterium</taxon>
    </lineage>
</organism>
<comment type="caution">
    <text evidence="1">The sequence shown here is derived from an EMBL/GenBank/DDBJ whole genome shotgun (WGS) entry which is preliminary data.</text>
</comment>
<proteinExistence type="predicted"/>
<dbReference type="EMBL" id="JBHSFY010000005">
    <property type="protein sequence ID" value="MFC4477417.1"/>
    <property type="molecule type" value="Genomic_DNA"/>
</dbReference>
<gene>
    <name evidence="1" type="ORF">ACFO3N_10125</name>
</gene>
<reference evidence="2" key="1">
    <citation type="journal article" date="2019" name="Int. J. Syst. Evol. Microbiol.">
        <title>The Global Catalogue of Microorganisms (GCM) 10K type strain sequencing project: providing services to taxonomists for standard genome sequencing and annotation.</title>
        <authorList>
            <consortium name="The Broad Institute Genomics Platform"/>
            <consortium name="The Broad Institute Genome Sequencing Center for Infectious Disease"/>
            <person name="Wu L."/>
            <person name="Ma J."/>
        </authorList>
    </citation>
    <scope>NUCLEOTIDE SEQUENCE [LARGE SCALE GENOMIC DNA]</scope>
    <source>
        <strain evidence="2">NBRC 103627</strain>
    </source>
</reference>
<keyword evidence="2" id="KW-1185">Reference proteome</keyword>
<accession>A0ABV8ZFT0</accession>